<feature type="domain" description="MmeI-like target recognition" evidence="7">
    <location>
        <begin position="663"/>
        <end position="864"/>
    </location>
</feature>
<dbReference type="EMBL" id="BQKC01000002">
    <property type="protein sequence ID" value="GJM56224.1"/>
    <property type="molecule type" value="Genomic_DNA"/>
</dbReference>
<dbReference type="Gene3D" id="3.40.50.150">
    <property type="entry name" value="Vaccinia Virus protein VP39"/>
    <property type="match status" value="1"/>
</dbReference>
<feature type="domain" description="MmeI-like N-terminal" evidence="5">
    <location>
        <begin position="12"/>
        <end position="189"/>
    </location>
</feature>
<dbReference type="InterPro" id="IPR046819">
    <property type="entry name" value="MmeI_hel"/>
</dbReference>
<evidence type="ECO:0000256" key="3">
    <source>
        <dbReference type="ARBA" id="ARBA00022679"/>
    </source>
</evidence>
<comment type="catalytic activity">
    <reaction evidence="4">
        <text>a 2'-deoxyadenosine in DNA + S-adenosyl-L-methionine = an N(6)-methyl-2'-deoxyadenosine in DNA + S-adenosyl-L-homocysteine + H(+)</text>
        <dbReference type="Rhea" id="RHEA:15197"/>
        <dbReference type="Rhea" id="RHEA-COMP:12418"/>
        <dbReference type="Rhea" id="RHEA-COMP:12419"/>
        <dbReference type="ChEBI" id="CHEBI:15378"/>
        <dbReference type="ChEBI" id="CHEBI:57856"/>
        <dbReference type="ChEBI" id="CHEBI:59789"/>
        <dbReference type="ChEBI" id="CHEBI:90615"/>
        <dbReference type="ChEBI" id="CHEBI:90616"/>
        <dbReference type="EC" id="2.1.1.72"/>
    </reaction>
</comment>
<feature type="domain" description="MmeI-like helicase spacer" evidence="6">
    <location>
        <begin position="205"/>
        <end position="289"/>
    </location>
</feature>
<comment type="caution">
    <text evidence="10">The sequence shown here is derived from an EMBL/GenBank/DDBJ whole genome shotgun (WGS) entry which is preliminary data.</text>
</comment>
<gene>
    <name evidence="10" type="ORF">ATOP_18790</name>
</gene>
<name>A0AAV5B467_9ACTN</name>
<dbReference type="EC" id="2.1.1.72" evidence="1"/>
<dbReference type="InterPro" id="IPR046820">
    <property type="entry name" value="MmeI_TRD"/>
</dbReference>
<evidence type="ECO:0000256" key="4">
    <source>
        <dbReference type="ARBA" id="ARBA00047942"/>
    </source>
</evidence>
<dbReference type="InterPro" id="IPR046816">
    <property type="entry name" value="MmeI_Mtase"/>
</dbReference>
<dbReference type="SUPFAM" id="SSF53335">
    <property type="entry name" value="S-adenosyl-L-methionine-dependent methyltransferases"/>
    <property type="match status" value="1"/>
</dbReference>
<evidence type="ECO:0000256" key="2">
    <source>
        <dbReference type="ARBA" id="ARBA00022603"/>
    </source>
</evidence>
<evidence type="ECO:0000259" key="8">
    <source>
        <dbReference type="Pfam" id="PF20467"/>
    </source>
</evidence>
<dbReference type="RefSeq" id="WP_265591107.1">
    <property type="nucleotide sequence ID" value="NZ_BQKC01000002.1"/>
</dbReference>
<evidence type="ECO:0000259" key="7">
    <source>
        <dbReference type="Pfam" id="PF20466"/>
    </source>
</evidence>
<evidence type="ECO:0000259" key="5">
    <source>
        <dbReference type="Pfam" id="PF20464"/>
    </source>
</evidence>
<dbReference type="InterPro" id="IPR046817">
    <property type="entry name" value="MmeI_N"/>
</dbReference>
<accession>A0AAV5B467</accession>
<evidence type="ECO:0000256" key="1">
    <source>
        <dbReference type="ARBA" id="ARBA00011900"/>
    </source>
</evidence>
<dbReference type="Pfam" id="PF20464">
    <property type="entry name" value="MmeI_N"/>
    <property type="match status" value="1"/>
</dbReference>
<evidence type="ECO:0000259" key="9">
    <source>
        <dbReference type="Pfam" id="PF20473"/>
    </source>
</evidence>
<keyword evidence="2 10" id="KW-0489">Methyltransferase</keyword>
<dbReference type="InterPro" id="IPR050953">
    <property type="entry name" value="N4_N6_ade-DNA_methylase"/>
</dbReference>
<keyword evidence="11" id="KW-1185">Reference proteome</keyword>
<dbReference type="PRINTS" id="PR00507">
    <property type="entry name" value="N12N6MTFRASE"/>
</dbReference>
<dbReference type="PANTHER" id="PTHR33841:SF1">
    <property type="entry name" value="DNA METHYLTRANSFERASE A"/>
    <property type="match status" value="1"/>
</dbReference>
<evidence type="ECO:0000259" key="6">
    <source>
        <dbReference type="Pfam" id="PF20465"/>
    </source>
</evidence>
<dbReference type="PANTHER" id="PTHR33841">
    <property type="entry name" value="DNA METHYLTRANSFERASE YEEA-RELATED"/>
    <property type="match status" value="1"/>
</dbReference>
<sequence>MARADRTDRRKDAEAFVRRWSGRGYEKGEASSFWIDLFQTVLGLDDAIERLQFEVPIKTLASDSSGFIDVHIPSASTIVEMKSSGVDLAKKEMRQGRMVTPAEQARDYANGFPYSLRPRYLIACNFEEMWVYDTARNPLADKPLYRIPLEDLPRQVDVLRFLSGEAKPPEVLAREVSVEAGRIMGRLHEHAERAYGDTSKPSVQHAVSVLLTRLMFLMFAEDAGLLLSAKKDGVRDNLAFRDYVRSWSPENLSTGLKVLFDWLDTKPEDRDPYASEKLRAFPYVNGGLFREKIPIPTLDEDFRHTLIVDGCQEFDWSGVSPTVFGSIFEGALSPDHRRRNGQHFTTPEAIHRVIDPLFLDDLKEKFVDACNRDTAGGARTKALLSLQDEIAAVSVLDPAAGSGNFLTESYLSLRRLENRVLFELSYTGKGAGDQTAFSGGLFSDAMDLQPKVSLANFHGIELEDYACCVARTALWIAEIQADRDTSKVLTVTRPALPLNDYEGIVCANALRIDWNDVVSSDKVTHICGNPPFLGSYRLDAIQKADRKDLFGAGGGVLDYVACWYLKAAEYMGDGPIKAAFVSTNSICQGQQVEPLWRRLFSLGFHIDFAWTTFFWSSEADDPAHVHVVIVGFSKTGEKPRVLHRTREGEAVLCDNINGYLMAAPDWFVTKSTRQASGMPEMSRGCQPTGKSLIMTDDEARGLVDAEPEAARWIRPFSMGKDFVDGEARRCLWLKDATLNDIASMPLVEERVKEVRDFRLASPKAATRKKAATPWLFDEVRDPEGTYIGVPKVTSANRTYIPMGFVTDGMVPGDKLYFIPTGSLFLFGVLMSRFHNAWMRMTCGRLKSDYSYSNTIVYNTFVFPTPNESKKSEVERCAQAVLDARAAHPDSSLAEMYDGISPVPEGATGAQARKFDRFVFSDLKAAHDSLDAAVEAAYGVDFGGDEERIVNHLFGLYAEAVREGER</sequence>
<dbReference type="Proteomes" id="UP001055025">
    <property type="component" value="Unassembled WGS sequence"/>
</dbReference>
<organism evidence="10 11">
    <name type="scientific">Granulimonas faecalis</name>
    <dbReference type="NCBI Taxonomy" id="2894155"/>
    <lineage>
        <taxon>Bacteria</taxon>
        <taxon>Bacillati</taxon>
        <taxon>Actinomycetota</taxon>
        <taxon>Coriobacteriia</taxon>
        <taxon>Coriobacteriales</taxon>
        <taxon>Kribbibacteriaceae</taxon>
        <taxon>Granulimonas</taxon>
    </lineage>
</organism>
<dbReference type="GO" id="GO:0009007">
    <property type="term" value="F:site-specific DNA-methyltransferase (adenine-specific) activity"/>
    <property type="evidence" value="ECO:0007669"/>
    <property type="project" value="UniProtKB-EC"/>
</dbReference>
<dbReference type="InterPro" id="IPR029063">
    <property type="entry name" value="SAM-dependent_MTases_sf"/>
</dbReference>
<dbReference type="Pfam" id="PF20465">
    <property type="entry name" value="MmeI_hel"/>
    <property type="match status" value="1"/>
</dbReference>
<reference evidence="10" key="1">
    <citation type="journal article" date="2022" name="Int. J. Syst. Evol. Microbiol.">
        <title>Granulimonas faecalis gen. nov., sp. nov., and Leptogranulimonas caecicola gen. nov., sp. nov., novel lactate-producing Atopobiaceae bacteria isolated from mouse intestines, and an emended description of the family Atopobiaceae.</title>
        <authorList>
            <person name="Morinaga K."/>
            <person name="Kusada H."/>
            <person name="Sakamoto S."/>
            <person name="Murakami T."/>
            <person name="Toyoda A."/>
            <person name="Mori H."/>
            <person name="Meng X.Y."/>
            <person name="Takashino M."/>
            <person name="Murotomi K."/>
            <person name="Tamaki H."/>
        </authorList>
    </citation>
    <scope>NUCLEOTIDE SEQUENCE</scope>
    <source>
        <strain evidence="10">OPF53</strain>
    </source>
</reference>
<dbReference type="Pfam" id="PF20466">
    <property type="entry name" value="MmeI_TRD"/>
    <property type="match status" value="1"/>
</dbReference>
<protein>
    <recommendedName>
        <fullName evidence="1">site-specific DNA-methyltransferase (adenine-specific)</fullName>
        <ecNumber evidence="1">2.1.1.72</ecNumber>
    </recommendedName>
</protein>
<keyword evidence="3" id="KW-0808">Transferase</keyword>
<dbReference type="GO" id="GO:0032259">
    <property type="term" value="P:methylation"/>
    <property type="evidence" value="ECO:0007669"/>
    <property type="project" value="UniProtKB-KW"/>
</dbReference>
<dbReference type="Pfam" id="PF20467">
    <property type="entry name" value="MmeI_C"/>
    <property type="match status" value="1"/>
</dbReference>
<dbReference type="AlphaFoldDB" id="A0AAV5B467"/>
<feature type="domain" description="MmeI-like C-terminal" evidence="8">
    <location>
        <begin position="867"/>
        <end position="959"/>
    </location>
</feature>
<dbReference type="InterPro" id="IPR046818">
    <property type="entry name" value="MmeI_C"/>
</dbReference>
<proteinExistence type="predicted"/>
<evidence type="ECO:0000313" key="11">
    <source>
        <dbReference type="Proteomes" id="UP001055025"/>
    </source>
</evidence>
<evidence type="ECO:0000313" key="10">
    <source>
        <dbReference type="EMBL" id="GJM56224.1"/>
    </source>
</evidence>
<dbReference type="Pfam" id="PF20473">
    <property type="entry name" value="MmeI_Mtase"/>
    <property type="match status" value="1"/>
</dbReference>
<feature type="domain" description="MmeI-like DNA-methyltransferase" evidence="9">
    <location>
        <begin position="379"/>
        <end position="641"/>
    </location>
</feature>